<dbReference type="KEGG" id="sfol:H3H32_23850"/>
<reference evidence="1 2" key="1">
    <citation type="submission" date="2020-07" db="EMBL/GenBank/DDBJ databases">
        <title>Spirosoma foliorum sp. nov., isolated from the leaves on the Nejang mountain Korea, Republic of.</title>
        <authorList>
            <person name="Ho H."/>
            <person name="Lee Y.-J."/>
            <person name="Nurcahyanto D.-A."/>
            <person name="Kim S.-G."/>
        </authorList>
    </citation>
    <scope>NUCLEOTIDE SEQUENCE [LARGE SCALE GENOMIC DNA]</scope>
    <source>
        <strain evidence="1 2">PL0136</strain>
    </source>
</reference>
<dbReference type="RefSeq" id="WP_182458106.1">
    <property type="nucleotide sequence ID" value="NZ_CP059732.1"/>
</dbReference>
<dbReference type="EMBL" id="CP059732">
    <property type="protein sequence ID" value="QMW00993.1"/>
    <property type="molecule type" value="Genomic_DNA"/>
</dbReference>
<dbReference type="Proteomes" id="UP000515369">
    <property type="component" value="Chromosome"/>
</dbReference>
<name>A0A7G5GQ51_9BACT</name>
<proteinExistence type="predicted"/>
<gene>
    <name evidence="1" type="ORF">H3H32_23850</name>
</gene>
<organism evidence="1 2">
    <name type="scientific">Spirosoma foliorum</name>
    <dbReference type="NCBI Taxonomy" id="2710596"/>
    <lineage>
        <taxon>Bacteria</taxon>
        <taxon>Pseudomonadati</taxon>
        <taxon>Bacteroidota</taxon>
        <taxon>Cytophagia</taxon>
        <taxon>Cytophagales</taxon>
        <taxon>Cytophagaceae</taxon>
        <taxon>Spirosoma</taxon>
    </lineage>
</organism>
<accession>A0A7G5GQ51</accession>
<evidence type="ECO:0000313" key="2">
    <source>
        <dbReference type="Proteomes" id="UP000515369"/>
    </source>
</evidence>
<dbReference type="AlphaFoldDB" id="A0A7G5GQ51"/>
<evidence type="ECO:0000313" key="1">
    <source>
        <dbReference type="EMBL" id="QMW00993.1"/>
    </source>
</evidence>
<sequence>MVNWDVDHCRNPVSNPHDFNNDGHLEAVLIGNFHPNEVYMGREDVLVGVVLLGDGRGHFKPLSPVESGLLIRGDARSSVLMSSKNKEMMLVTAVNSQGSRFNKCLSSIRK</sequence>
<protein>
    <submittedName>
        <fullName evidence="1">Uncharacterized protein</fullName>
    </submittedName>
</protein>
<keyword evidence="2" id="KW-1185">Reference proteome</keyword>